<comment type="function">
    <text evidence="7">Required for disulfide bond formation in some periplasmic proteins. Acts by transferring its disulfide bond to other proteins and is reduced in the process.</text>
</comment>
<dbReference type="Pfam" id="PF10411">
    <property type="entry name" value="DsbC_N"/>
    <property type="match status" value="1"/>
</dbReference>
<dbReference type="CDD" id="cd03020">
    <property type="entry name" value="DsbA_DsbC_DsbG"/>
    <property type="match status" value="1"/>
</dbReference>
<evidence type="ECO:0000256" key="2">
    <source>
        <dbReference type="ARBA" id="ARBA00009813"/>
    </source>
</evidence>
<organism evidence="10 11">
    <name type="scientific">Candidatus Methylumidiphilus alinenensis</name>
    <dbReference type="NCBI Taxonomy" id="2202197"/>
    <lineage>
        <taxon>Bacteria</taxon>
        <taxon>Pseudomonadati</taxon>
        <taxon>Pseudomonadota</taxon>
        <taxon>Gammaproteobacteria</taxon>
        <taxon>Methylococcales</taxon>
        <taxon>Candidatus Methylumidiphilus</taxon>
    </lineage>
</organism>
<accession>A0A2W4R0D9</accession>
<protein>
    <recommendedName>
        <fullName evidence="7">Thiol:disulfide interchange protein</fullName>
    </recommendedName>
</protein>
<dbReference type="PANTHER" id="PTHR35272:SF3">
    <property type="entry name" value="THIOL:DISULFIDE INTERCHANGE PROTEIN DSBC"/>
    <property type="match status" value="1"/>
</dbReference>
<feature type="signal peptide" evidence="7">
    <location>
        <begin position="1"/>
        <end position="22"/>
    </location>
</feature>
<gene>
    <name evidence="10" type="ORF">DM484_14635</name>
</gene>
<reference evidence="10 11" key="1">
    <citation type="journal article" date="2018" name="Aquat. Microb. Ecol.">
        <title>Gammaproteobacterial methanotrophs dominate.</title>
        <authorList>
            <person name="Rissanen A.J."/>
            <person name="Saarenheimo J."/>
            <person name="Tiirola M."/>
            <person name="Peura S."/>
            <person name="Aalto S.L."/>
            <person name="Karvinen A."/>
            <person name="Nykanen H."/>
        </authorList>
    </citation>
    <scope>NUCLEOTIDE SEQUENCE [LARGE SCALE GENOMIC DNA]</scope>
    <source>
        <strain evidence="10">AMbin10</strain>
    </source>
</reference>
<dbReference type="Proteomes" id="UP000249396">
    <property type="component" value="Unassembled WGS sequence"/>
</dbReference>
<evidence type="ECO:0000313" key="11">
    <source>
        <dbReference type="Proteomes" id="UP000249396"/>
    </source>
</evidence>
<sequence length="281" mass="30868">MKKLLFSLFMGAFLCLSHPLLAEENPGNAIEEALNKIAPGLSPSSIKPSKVAGLYEVVAGSKTFYMSKDGKYLVEGRVTDMNANKRATEIPGIYEFVSGPKIYYVTEDGGYLIEGSLIDVKANKDLTEARLGEARIAQLDKIGLNNMIVFKPKKTIHAVYVFTDIDCGYCRKLHSEMDQYLNLGIEVRYLFFPRAGVDSDSYNKAVAVWCAKDRNAALTKAKKGEGMEMKQCDNPVKAHMRLGEEFGASGTPMIVTDKGNIIPGYVNAMSLALGLDKEAKK</sequence>
<comment type="caution">
    <text evidence="10">The sequence shown here is derived from an EMBL/GenBank/DDBJ whole genome shotgun (WGS) entry which is preliminary data.</text>
</comment>
<evidence type="ECO:0000256" key="6">
    <source>
        <dbReference type="ARBA" id="ARBA00023284"/>
    </source>
</evidence>
<comment type="similarity">
    <text evidence="2 7">Belongs to the thioredoxin family. DsbC subfamily.</text>
</comment>
<evidence type="ECO:0000256" key="7">
    <source>
        <dbReference type="RuleBase" id="RU364038"/>
    </source>
</evidence>
<keyword evidence="6 7" id="KW-0676">Redox-active center</keyword>
<dbReference type="SUPFAM" id="SSF54423">
    <property type="entry name" value="DsbC/DsbG N-terminal domain-like"/>
    <property type="match status" value="2"/>
</dbReference>
<comment type="subcellular location">
    <subcellularLocation>
        <location evidence="1 7">Periplasm</location>
    </subcellularLocation>
</comment>
<dbReference type="EMBL" id="QJPH01000334">
    <property type="protein sequence ID" value="PZN77522.1"/>
    <property type="molecule type" value="Genomic_DNA"/>
</dbReference>
<dbReference type="InterPro" id="IPR051470">
    <property type="entry name" value="Thiol:disulfide_interchange"/>
</dbReference>
<keyword evidence="3 7" id="KW-0732">Signal</keyword>
<dbReference type="GO" id="GO:0042597">
    <property type="term" value="C:periplasmic space"/>
    <property type="evidence" value="ECO:0007669"/>
    <property type="project" value="UniProtKB-SubCell"/>
</dbReference>
<dbReference type="InterPro" id="IPR012336">
    <property type="entry name" value="Thioredoxin-like_fold"/>
</dbReference>
<name>A0A2W4R0D9_9GAMM</name>
<dbReference type="AlphaFoldDB" id="A0A2W4R0D9"/>
<dbReference type="Pfam" id="PF13098">
    <property type="entry name" value="Thioredoxin_2"/>
    <property type="match status" value="1"/>
</dbReference>
<dbReference type="InterPro" id="IPR018950">
    <property type="entry name" value="DiS-bond_isomerase_DsbC/G_N"/>
</dbReference>
<evidence type="ECO:0000256" key="3">
    <source>
        <dbReference type="ARBA" id="ARBA00022729"/>
    </source>
</evidence>
<dbReference type="PANTHER" id="PTHR35272">
    <property type="entry name" value="THIOL:DISULFIDE INTERCHANGE PROTEIN DSBC-RELATED"/>
    <property type="match status" value="1"/>
</dbReference>
<dbReference type="InterPro" id="IPR033954">
    <property type="entry name" value="DiS-bond_Isoase_DsbC/G"/>
</dbReference>
<dbReference type="Gene3D" id="3.40.30.10">
    <property type="entry name" value="Glutaredoxin"/>
    <property type="match status" value="1"/>
</dbReference>
<evidence type="ECO:0000256" key="1">
    <source>
        <dbReference type="ARBA" id="ARBA00004418"/>
    </source>
</evidence>
<dbReference type="InterPro" id="IPR036249">
    <property type="entry name" value="Thioredoxin-like_sf"/>
</dbReference>
<evidence type="ECO:0000256" key="4">
    <source>
        <dbReference type="ARBA" id="ARBA00022764"/>
    </source>
</evidence>
<proteinExistence type="inferred from homology"/>
<dbReference type="InterPro" id="IPR009094">
    <property type="entry name" value="DiS-bond_isomerase_DsbC/G_N_sf"/>
</dbReference>
<dbReference type="Gene3D" id="3.10.450.70">
    <property type="entry name" value="Disulphide bond isomerase, DsbC/G, N-terminal"/>
    <property type="match status" value="2"/>
</dbReference>
<keyword evidence="4 7" id="KW-0574">Periplasm</keyword>
<dbReference type="SUPFAM" id="SSF52833">
    <property type="entry name" value="Thioredoxin-like"/>
    <property type="match status" value="1"/>
</dbReference>
<evidence type="ECO:0000313" key="10">
    <source>
        <dbReference type="EMBL" id="PZN77522.1"/>
    </source>
</evidence>
<feature type="domain" description="Disulphide bond isomerase DsbC/G N-terminal" evidence="8">
    <location>
        <begin position="28"/>
        <end position="89"/>
    </location>
</feature>
<evidence type="ECO:0000259" key="9">
    <source>
        <dbReference type="Pfam" id="PF13098"/>
    </source>
</evidence>
<feature type="domain" description="Thioredoxin-like fold" evidence="9">
    <location>
        <begin position="157"/>
        <end position="270"/>
    </location>
</feature>
<keyword evidence="5" id="KW-1015">Disulfide bond</keyword>
<evidence type="ECO:0000256" key="5">
    <source>
        <dbReference type="ARBA" id="ARBA00023157"/>
    </source>
</evidence>
<evidence type="ECO:0000259" key="8">
    <source>
        <dbReference type="Pfam" id="PF10411"/>
    </source>
</evidence>
<feature type="chain" id="PRO_5015796173" description="Thiol:disulfide interchange protein" evidence="7">
    <location>
        <begin position="23"/>
        <end position="281"/>
    </location>
</feature>